<feature type="transmembrane region" description="Helical" evidence="1">
    <location>
        <begin position="32"/>
        <end position="49"/>
    </location>
</feature>
<keyword evidence="1" id="KW-1133">Transmembrane helix</keyword>
<dbReference type="PATRIC" id="fig|1218507.3.peg.1284"/>
<evidence type="ECO:0000313" key="3">
    <source>
        <dbReference type="Proteomes" id="UP000033531"/>
    </source>
</evidence>
<reference evidence="2 3" key="1">
    <citation type="submission" date="2015-01" db="EMBL/GenBank/DDBJ databases">
        <title>Comparative genomics of the lactic acid bacteria isolated from the honey bee gut.</title>
        <authorList>
            <person name="Ellegaard K.M."/>
            <person name="Tamarit D."/>
            <person name="Javelind E."/>
            <person name="Olofsson T."/>
            <person name="Andersson S.G."/>
            <person name="Vasquez A."/>
        </authorList>
    </citation>
    <scope>NUCLEOTIDE SEQUENCE [LARGE SCALE GENOMIC DNA]</scope>
    <source>
        <strain evidence="2 3">Hma8</strain>
    </source>
</reference>
<keyword evidence="1" id="KW-0472">Membrane</keyword>
<evidence type="ECO:0000313" key="2">
    <source>
        <dbReference type="EMBL" id="KJY56756.1"/>
    </source>
</evidence>
<sequence>MGFWVMILSLIFGAILIYLSFAGRLSKTTKYIAFLAGFLLLAGAIFIATPDGADFIMKIT</sequence>
<organism evidence="2 3">
    <name type="scientific">Lactobacillus melliventris</name>
    <dbReference type="NCBI Taxonomy" id="1218507"/>
    <lineage>
        <taxon>Bacteria</taxon>
        <taxon>Bacillati</taxon>
        <taxon>Bacillota</taxon>
        <taxon>Bacilli</taxon>
        <taxon>Lactobacillales</taxon>
        <taxon>Lactobacillaceae</taxon>
        <taxon>Lactobacillus</taxon>
    </lineage>
</organism>
<dbReference type="EMBL" id="JXLI01000010">
    <property type="protein sequence ID" value="KJY56756.1"/>
    <property type="molecule type" value="Genomic_DNA"/>
</dbReference>
<protein>
    <submittedName>
        <fullName evidence="2">Uncharacterized protein</fullName>
    </submittedName>
</protein>
<dbReference type="AlphaFoldDB" id="A0A0F4LGQ2"/>
<evidence type="ECO:0000256" key="1">
    <source>
        <dbReference type="SAM" id="Phobius"/>
    </source>
</evidence>
<keyword evidence="1" id="KW-0812">Transmembrane</keyword>
<comment type="caution">
    <text evidence="2">The sequence shown here is derived from an EMBL/GenBank/DDBJ whole genome shotgun (WGS) entry which is preliminary data.</text>
</comment>
<dbReference type="HOGENOM" id="CLU_209751_0_0_9"/>
<gene>
    <name evidence="2" type="ORF">JF74_11090</name>
</gene>
<proteinExistence type="predicted"/>
<accession>A0A0F4LGQ2</accession>
<name>A0A0F4LGQ2_9LACO</name>
<dbReference type="Proteomes" id="UP000033531">
    <property type="component" value="Unassembled WGS sequence"/>
</dbReference>
<dbReference type="STRING" id="1218507.JF74_11090"/>
<dbReference type="RefSeq" id="WP_046325018.1">
    <property type="nucleotide sequence ID" value="NZ_KQ034021.1"/>
</dbReference>